<evidence type="ECO:0000256" key="6">
    <source>
        <dbReference type="ARBA" id="ARBA00022884"/>
    </source>
</evidence>
<gene>
    <name evidence="9" type="ORF">ACE1CA_04960</name>
</gene>
<dbReference type="Gene3D" id="3.30.920.30">
    <property type="entry name" value="Hypothetical protein"/>
    <property type="match status" value="1"/>
</dbReference>
<dbReference type="PANTHER" id="PTHR34873:SF3">
    <property type="entry name" value="ADDICTION MODULE TOXIN, HICA FAMILY"/>
    <property type="match status" value="1"/>
</dbReference>
<evidence type="ECO:0000256" key="4">
    <source>
        <dbReference type="ARBA" id="ARBA00022759"/>
    </source>
</evidence>
<protein>
    <submittedName>
        <fullName evidence="9">Type II toxin-antitoxin system HicA family toxin</fullName>
    </submittedName>
</protein>
<organism evidence="9 10">
    <name type="scientific">Floridaenema evergladense BLCC-F167</name>
    <dbReference type="NCBI Taxonomy" id="3153639"/>
    <lineage>
        <taxon>Bacteria</taxon>
        <taxon>Bacillati</taxon>
        <taxon>Cyanobacteriota</taxon>
        <taxon>Cyanophyceae</taxon>
        <taxon>Oscillatoriophycideae</taxon>
        <taxon>Aerosakkonematales</taxon>
        <taxon>Aerosakkonemataceae</taxon>
        <taxon>Floridanema</taxon>
        <taxon>Floridanema evergladense</taxon>
    </lineage>
</organism>
<dbReference type="Proteomes" id="UP001576780">
    <property type="component" value="Unassembled WGS sequence"/>
</dbReference>
<name>A0ABV4WFL1_9CYAN</name>
<keyword evidence="4" id="KW-0255">Endonuclease</keyword>
<evidence type="ECO:0000256" key="1">
    <source>
        <dbReference type="ARBA" id="ARBA00006620"/>
    </source>
</evidence>
<evidence type="ECO:0000256" key="8">
    <source>
        <dbReference type="SAM" id="MobiDB-lite"/>
    </source>
</evidence>
<keyword evidence="3" id="KW-0540">Nuclease</keyword>
<evidence type="ECO:0000313" key="9">
    <source>
        <dbReference type="EMBL" id="MFB2833863.1"/>
    </source>
</evidence>
<evidence type="ECO:0000256" key="7">
    <source>
        <dbReference type="ARBA" id="ARBA00023016"/>
    </source>
</evidence>
<proteinExistence type="inferred from homology"/>
<dbReference type="PANTHER" id="PTHR34873">
    <property type="entry name" value="SSR1766 PROTEIN"/>
    <property type="match status" value="1"/>
</dbReference>
<dbReference type="InterPro" id="IPR038570">
    <property type="entry name" value="HicA_sf"/>
</dbReference>
<feature type="region of interest" description="Disordered" evidence="8">
    <location>
        <begin position="69"/>
        <end position="90"/>
    </location>
</feature>
<keyword evidence="2" id="KW-1277">Toxin-antitoxin system</keyword>
<evidence type="ECO:0000256" key="5">
    <source>
        <dbReference type="ARBA" id="ARBA00022801"/>
    </source>
</evidence>
<reference evidence="9 10" key="1">
    <citation type="submission" date="2024-09" db="EMBL/GenBank/DDBJ databases">
        <title>Floridaenema gen nov. (Aerosakkonemataceae, Aerosakkonematales ord. nov., Cyanobacteria) from benthic tropical and subtropical fresh waters, with the description of four new species.</title>
        <authorList>
            <person name="Moretto J.A."/>
            <person name="Berthold D.E."/>
            <person name="Lefler F.W."/>
            <person name="Huang I.-S."/>
            <person name="Laughinghouse H. IV."/>
        </authorList>
    </citation>
    <scope>NUCLEOTIDE SEQUENCE [LARGE SCALE GENOMIC DNA]</scope>
    <source>
        <strain evidence="9 10">BLCC-F167</strain>
    </source>
</reference>
<evidence type="ECO:0000256" key="3">
    <source>
        <dbReference type="ARBA" id="ARBA00022722"/>
    </source>
</evidence>
<dbReference type="InterPro" id="IPR012933">
    <property type="entry name" value="HicA_mRNA_interferase"/>
</dbReference>
<dbReference type="RefSeq" id="WP_413276314.1">
    <property type="nucleotide sequence ID" value="NZ_JBHFNT010000048.1"/>
</dbReference>
<comment type="caution">
    <text evidence="9">The sequence shown here is derived from an EMBL/GenBank/DDBJ whole genome shotgun (WGS) entry which is preliminary data.</text>
</comment>
<evidence type="ECO:0000313" key="10">
    <source>
        <dbReference type="Proteomes" id="UP001576780"/>
    </source>
</evidence>
<dbReference type="SUPFAM" id="SSF54786">
    <property type="entry name" value="YcfA/nrd intein domain"/>
    <property type="match status" value="1"/>
</dbReference>
<accession>A0ABV4WFL1</accession>
<dbReference type="EMBL" id="JBHFNT010000048">
    <property type="protein sequence ID" value="MFB2833863.1"/>
    <property type="molecule type" value="Genomic_DNA"/>
</dbReference>
<keyword evidence="5" id="KW-0378">Hydrolase</keyword>
<evidence type="ECO:0000256" key="2">
    <source>
        <dbReference type="ARBA" id="ARBA00022649"/>
    </source>
</evidence>
<keyword evidence="6" id="KW-0694">RNA-binding</keyword>
<keyword evidence="7" id="KW-0346">Stress response</keyword>
<comment type="similarity">
    <text evidence="1">Belongs to the HicA mRNA interferase family.</text>
</comment>
<dbReference type="Pfam" id="PF07927">
    <property type="entry name" value="HicA_toxin"/>
    <property type="match status" value="1"/>
</dbReference>
<sequence>MNSMSGKQLAKLLEKNGWILLRVQGSHHIYGKPGNTVRISVPIHGNKDLKIGLLKHLLKMAGLLENTNQENSMSEQFTADDMDNESHPKT</sequence>
<keyword evidence="10" id="KW-1185">Reference proteome</keyword>